<dbReference type="GO" id="GO:0030014">
    <property type="term" value="C:CCR4-NOT complex"/>
    <property type="evidence" value="ECO:0007669"/>
    <property type="project" value="InterPro"/>
</dbReference>
<evidence type="ECO:0000256" key="6">
    <source>
        <dbReference type="ARBA" id="ARBA00012161"/>
    </source>
</evidence>
<evidence type="ECO:0000256" key="10">
    <source>
        <dbReference type="ARBA" id="ARBA00022801"/>
    </source>
</evidence>
<evidence type="ECO:0000256" key="14">
    <source>
        <dbReference type="ARBA" id="ARBA00023163"/>
    </source>
</evidence>
<dbReference type="PANTHER" id="PTHR10797">
    <property type="entry name" value="CCR4-NOT TRANSCRIPTION COMPLEX SUBUNIT"/>
    <property type="match status" value="1"/>
</dbReference>
<keyword evidence="12" id="KW-0694">RNA-binding</keyword>
<dbReference type="EMBL" id="KZ155839">
    <property type="protein sequence ID" value="OUS41955.1"/>
    <property type="molecule type" value="Genomic_DNA"/>
</dbReference>
<dbReference type="Proteomes" id="UP000195557">
    <property type="component" value="Unassembled WGS sequence"/>
</dbReference>
<keyword evidence="15" id="KW-0539">Nucleus</keyword>
<dbReference type="EC" id="3.1.13.4" evidence="6"/>
<dbReference type="InterPro" id="IPR006941">
    <property type="entry name" value="RNase_CAF1"/>
</dbReference>
<dbReference type="GO" id="GO:0005737">
    <property type="term" value="C:cytoplasm"/>
    <property type="evidence" value="ECO:0007669"/>
    <property type="project" value="UniProtKB-SubCell"/>
</dbReference>
<evidence type="ECO:0000256" key="1">
    <source>
        <dbReference type="ARBA" id="ARBA00001663"/>
    </source>
</evidence>
<dbReference type="Pfam" id="PF04857">
    <property type="entry name" value="CAF1"/>
    <property type="match status" value="2"/>
</dbReference>
<gene>
    <name evidence="17" type="ORF">BE221DRAFT_64232</name>
</gene>
<accession>A0A1Y5I4C6</accession>
<keyword evidence="8" id="KW-0540">Nuclease</keyword>
<dbReference type="Gene3D" id="3.30.420.10">
    <property type="entry name" value="Ribonuclease H-like superfamily/Ribonuclease H"/>
    <property type="match status" value="1"/>
</dbReference>
<dbReference type="InterPro" id="IPR036397">
    <property type="entry name" value="RNaseH_sf"/>
</dbReference>
<evidence type="ECO:0000256" key="5">
    <source>
        <dbReference type="ARBA" id="ARBA00011757"/>
    </source>
</evidence>
<evidence type="ECO:0000256" key="2">
    <source>
        <dbReference type="ARBA" id="ARBA00004123"/>
    </source>
</evidence>
<keyword evidence="13" id="KW-0805">Transcription regulation</keyword>
<sequence>MNASNLVTREVWAENLEEELGIIREVITRYPYVAMDTEFPGVVARPVGAFKDQSEFAYQLLRCNVDMLKLIQLGLTFSDANGHLAHVNGQFCIWQFNFKGFNLKEDVYARDSIELLKHSGIDFVTLELRGIDVRQFGELLMVSDVILNDEVKWITFHSGYDFGYLLKLLTSEALPSTEVEFFHLLNKYFPHVYDIKFMMKRLANIHGGLSKLADILQVERIGPQHQAGSDSLLTASTFFKLCGSKFNTEGIVRFEGVLYGLGRDIADTFDPPDQNSR</sequence>
<dbReference type="GO" id="GO:0004535">
    <property type="term" value="F:poly(A)-specific ribonuclease activity"/>
    <property type="evidence" value="ECO:0007669"/>
    <property type="project" value="UniProtKB-EC"/>
</dbReference>
<keyword evidence="11" id="KW-0269">Exonuclease</keyword>
<evidence type="ECO:0000256" key="7">
    <source>
        <dbReference type="ARBA" id="ARBA00022490"/>
    </source>
</evidence>
<dbReference type="InterPro" id="IPR039637">
    <property type="entry name" value="CNOT7/CNOT8/Pop2"/>
</dbReference>
<protein>
    <recommendedName>
        <fullName evidence="6">poly(A)-specific ribonuclease</fullName>
        <ecNumber evidence="6">3.1.13.4</ecNumber>
    </recommendedName>
</protein>
<reference evidence="17" key="1">
    <citation type="submission" date="2017-04" db="EMBL/GenBank/DDBJ databases">
        <title>Population genomics of picophytoplankton unveils novel chromosome hypervariability.</title>
        <authorList>
            <consortium name="DOE Joint Genome Institute"/>
            <person name="Blanc-Mathieu R."/>
            <person name="Krasovec M."/>
            <person name="Hebrard M."/>
            <person name="Yau S."/>
            <person name="Desgranges E."/>
            <person name="Martin J."/>
            <person name="Schackwitz W."/>
            <person name="Kuo A."/>
            <person name="Salin G."/>
            <person name="Donnadieu C."/>
            <person name="Desdevises Y."/>
            <person name="Sanchez-Ferandin S."/>
            <person name="Moreau H."/>
            <person name="Rivals E."/>
            <person name="Grigoriev I.V."/>
            <person name="Grimsley N."/>
            <person name="Eyre-Walker A."/>
            <person name="Piganeau G."/>
        </authorList>
    </citation>
    <scope>NUCLEOTIDE SEQUENCE [LARGE SCALE GENOMIC DNA]</scope>
    <source>
        <strain evidence="17">RCC 1115</strain>
    </source>
</reference>
<keyword evidence="14" id="KW-0804">Transcription</keyword>
<organism evidence="17">
    <name type="scientific">Ostreococcus tauri</name>
    <name type="common">Marine green alga</name>
    <dbReference type="NCBI Taxonomy" id="70448"/>
    <lineage>
        <taxon>Eukaryota</taxon>
        <taxon>Viridiplantae</taxon>
        <taxon>Chlorophyta</taxon>
        <taxon>Mamiellophyceae</taxon>
        <taxon>Mamiellales</taxon>
        <taxon>Bathycoccaceae</taxon>
        <taxon>Ostreococcus</taxon>
    </lineage>
</organism>
<dbReference type="GO" id="GO:0005634">
    <property type="term" value="C:nucleus"/>
    <property type="evidence" value="ECO:0007669"/>
    <property type="project" value="UniProtKB-SubCell"/>
</dbReference>
<keyword evidence="9" id="KW-0479">Metal-binding</keyword>
<evidence type="ECO:0000256" key="16">
    <source>
        <dbReference type="ARBA" id="ARBA00025148"/>
    </source>
</evidence>
<comment type="similarity">
    <text evidence="4">Belongs to the CAF1 family.</text>
</comment>
<proteinExistence type="inferred from homology"/>
<evidence type="ECO:0000256" key="8">
    <source>
        <dbReference type="ARBA" id="ARBA00022722"/>
    </source>
</evidence>
<comment type="subunit">
    <text evidence="5">Component of the CCR4-NOT complex, at least composed of CRR4 and CAF1 proteins.</text>
</comment>
<dbReference type="GO" id="GO:0003723">
    <property type="term" value="F:RNA binding"/>
    <property type="evidence" value="ECO:0007669"/>
    <property type="project" value="UniProtKB-KW"/>
</dbReference>
<dbReference type="FunFam" id="3.30.420.10:FF:000048">
    <property type="entry name" value="CCR4-associated factor 1, putative"/>
    <property type="match status" value="1"/>
</dbReference>
<dbReference type="InterPro" id="IPR012337">
    <property type="entry name" value="RNaseH-like_sf"/>
</dbReference>
<name>A0A1Y5I4C6_OSTTA</name>
<evidence type="ECO:0000256" key="15">
    <source>
        <dbReference type="ARBA" id="ARBA00023242"/>
    </source>
</evidence>
<dbReference type="SUPFAM" id="SSF53098">
    <property type="entry name" value="Ribonuclease H-like"/>
    <property type="match status" value="1"/>
</dbReference>
<dbReference type="AlphaFoldDB" id="A0A1Y5I4C6"/>
<evidence type="ECO:0000313" key="17">
    <source>
        <dbReference type="EMBL" id="OUS41955.1"/>
    </source>
</evidence>
<keyword evidence="7" id="KW-0963">Cytoplasm</keyword>
<evidence type="ECO:0000256" key="3">
    <source>
        <dbReference type="ARBA" id="ARBA00004496"/>
    </source>
</evidence>
<evidence type="ECO:0000256" key="9">
    <source>
        <dbReference type="ARBA" id="ARBA00022723"/>
    </source>
</evidence>
<dbReference type="GO" id="GO:0046872">
    <property type="term" value="F:metal ion binding"/>
    <property type="evidence" value="ECO:0007669"/>
    <property type="project" value="UniProtKB-KW"/>
</dbReference>
<keyword evidence="10" id="KW-0378">Hydrolase</keyword>
<evidence type="ECO:0000256" key="13">
    <source>
        <dbReference type="ARBA" id="ARBA00023015"/>
    </source>
</evidence>
<comment type="catalytic activity">
    <reaction evidence="1">
        <text>Exonucleolytic cleavage of poly(A) to 5'-AMP.</text>
        <dbReference type="EC" id="3.1.13.4"/>
    </reaction>
</comment>
<comment type="subcellular location">
    <subcellularLocation>
        <location evidence="3">Cytoplasm</location>
    </subcellularLocation>
    <subcellularLocation>
        <location evidence="2">Nucleus</location>
    </subcellularLocation>
</comment>
<evidence type="ECO:0000256" key="11">
    <source>
        <dbReference type="ARBA" id="ARBA00022839"/>
    </source>
</evidence>
<evidence type="ECO:0000256" key="12">
    <source>
        <dbReference type="ARBA" id="ARBA00022884"/>
    </source>
</evidence>
<evidence type="ECO:0000256" key="4">
    <source>
        <dbReference type="ARBA" id="ARBA00008372"/>
    </source>
</evidence>
<comment type="function">
    <text evidence="16">Ubiquitous transcription factor required for a diverse set of processes. It is a component of the CCR4 complex involved in the control of gene expression.</text>
</comment>